<keyword evidence="5" id="KW-0067">ATP-binding</keyword>
<evidence type="ECO:0000259" key="6">
    <source>
        <dbReference type="PROSITE" id="PS50127"/>
    </source>
</evidence>
<name>A0A9L0S688_HORSE</name>
<dbReference type="InterPro" id="IPR016135">
    <property type="entry name" value="UBQ-conjugating_enzyme/RWD"/>
</dbReference>
<dbReference type="PROSITE" id="PS50127">
    <property type="entry name" value="UBC_2"/>
    <property type="match status" value="1"/>
</dbReference>
<evidence type="ECO:0000256" key="5">
    <source>
        <dbReference type="RuleBase" id="RU362109"/>
    </source>
</evidence>
<feature type="active site" description="Glycyl thioester intermediate" evidence="4">
    <location>
        <position position="201"/>
    </location>
</feature>
<dbReference type="PROSITE" id="PS00183">
    <property type="entry name" value="UBC_1"/>
    <property type="match status" value="1"/>
</dbReference>
<organism evidence="7 8">
    <name type="scientific">Equus caballus</name>
    <name type="common">Horse</name>
    <dbReference type="NCBI Taxonomy" id="9796"/>
    <lineage>
        <taxon>Eukaryota</taxon>
        <taxon>Metazoa</taxon>
        <taxon>Chordata</taxon>
        <taxon>Craniata</taxon>
        <taxon>Vertebrata</taxon>
        <taxon>Euteleostomi</taxon>
        <taxon>Mammalia</taxon>
        <taxon>Eutheria</taxon>
        <taxon>Laurasiatheria</taxon>
        <taxon>Perissodactyla</taxon>
        <taxon>Equidae</taxon>
        <taxon>Equus</taxon>
    </lineage>
</organism>
<reference evidence="7 8" key="1">
    <citation type="journal article" date="2009" name="Science">
        <title>Genome sequence, comparative analysis, and population genetics of the domestic horse.</title>
        <authorList>
            <consortium name="Broad Institute Genome Sequencing Platform"/>
            <consortium name="Broad Institute Whole Genome Assembly Team"/>
            <person name="Wade C.M."/>
            <person name="Giulotto E."/>
            <person name="Sigurdsson S."/>
            <person name="Zoli M."/>
            <person name="Gnerre S."/>
            <person name="Imsland F."/>
            <person name="Lear T.L."/>
            <person name="Adelson D.L."/>
            <person name="Bailey E."/>
            <person name="Bellone R.R."/>
            <person name="Bloecker H."/>
            <person name="Distl O."/>
            <person name="Edgar R.C."/>
            <person name="Garber M."/>
            <person name="Leeb T."/>
            <person name="Mauceli E."/>
            <person name="MacLeod J.N."/>
            <person name="Penedo M.C.T."/>
            <person name="Raison J.M."/>
            <person name="Sharpe T."/>
            <person name="Vogel J."/>
            <person name="Andersson L."/>
            <person name="Antczak D.F."/>
            <person name="Biagi T."/>
            <person name="Binns M.M."/>
            <person name="Chowdhary B.P."/>
            <person name="Coleman S.J."/>
            <person name="Della Valle G."/>
            <person name="Fryc S."/>
            <person name="Guerin G."/>
            <person name="Hasegawa T."/>
            <person name="Hill E.W."/>
            <person name="Jurka J."/>
            <person name="Kiialainen A."/>
            <person name="Lindgren G."/>
            <person name="Liu J."/>
            <person name="Magnani E."/>
            <person name="Mickelson J.R."/>
            <person name="Murray J."/>
            <person name="Nergadze S.G."/>
            <person name="Onofrio R."/>
            <person name="Pedroni S."/>
            <person name="Piras M.F."/>
            <person name="Raudsepp T."/>
            <person name="Rocchi M."/>
            <person name="Roeed K.H."/>
            <person name="Ryder O.A."/>
            <person name="Searle S."/>
            <person name="Skow L."/>
            <person name="Swinburne J.E."/>
            <person name="Syvaenen A.C."/>
            <person name="Tozaki T."/>
            <person name="Valberg S.J."/>
            <person name="Vaudin M."/>
            <person name="White J.R."/>
            <person name="Zody M.C."/>
            <person name="Lander E.S."/>
            <person name="Lindblad-Toh K."/>
        </authorList>
    </citation>
    <scope>NUCLEOTIDE SEQUENCE [LARGE SCALE GENOMIC DNA]</scope>
    <source>
        <strain evidence="7 8">Thoroughbred</strain>
    </source>
</reference>
<dbReference type="InterPro" id="IPR023313">
    <property type="entry name" value="UBQ-conjugating_AS"/>
</dbReference>
<dbReference type="InterPro" id="IPR050113">
    <property type="entry name" value="Ub_conjugating_enzyme"/>
</dbReference>
<evidence type="ECO:0000256" key="4">
    <source>
        <dbReference type="PROSITE-ProRule" id="PRU10133"/>
    </source>
</evidence>
<evidence type="ECO:0000313" key="7">
    <source>
        <dbReference type="Ensembl" id="ENSECAP00000070402.1"/>
    </source>
</evidence>
<proteinExistence type="inferred from homology"/>
<keyword evidence="2 5" id="KW-0833">Ubl conjugation pathway</keyword>
<dbReference type="Proteomes" id="UP000002281">
    <property type="component" value="Chromosome 13"/>
</dbReference>
<dbReference type="GO" id="GO:0005524">
    <property type="term" value="F:ATP binding"/>
    <property type="evidence" value="ECO:0007669"/>
    <property type="project" value="UniProtKB-UniRule"/>
</dbReference>
<accession>A0A9L0S688</accession>
<dbReference type="AlphaFoldDB" id="A0A9L0S688"/>
<feature type="domain" description="UBC core" evidence="6">
    <location>
        <begin position="108"/>
        <end position="265"/>
    </location>
</feature>
<dbReference type="SUPFAM" id="SSF54495">
    <property type="entry name" value="UBC-like"/>
    <property type="match status" value="1"/>
</dbReference>
<evidence type="ECO:0000256" key="1">
    <source>
        <dbReference type="ARBA" id="ARBA00022679"/>
    </source>
</evidence>
<dbReference type="GO" id="GO:0016740">
    <property type="term" value="F:transferase activity"/>
    <property type="evidence" value="ECO:0007669"/>
    <property type="project" value="UniProtKB-KW"/>
</dbReference>
<keyword evidence="8" id="KW-1185">Reference proteome</keyword>
<dbReference type="CDD" id="cd23798">
    <property type="entry name" value="UBCc_UBE2I"/>
    <property type="match status" value="1"/>
</dbReference>
<comment type="similarity">
    <text evidence="5">Belongs to the ubiquitin-conjugating enzyme family.</text>
</comment>
<reference evidence="7" key="3">
    <citation type="submission" date="2025-09" db="UniProtKB">
        <authorList>
            <consortium name="Ensembl"/>
        </authorList>
    </citation>
    <scope>IDENTIFICATION</scope>
    <source>
        <strain evidence="7">Thoroughbred</strain>
    </source>
</reference>
<evidence type="ECO:0000256" key="2">
    <source>
        <dbReference type="ARBA" id="ARBA00022786"/>
    </source>
</evidence>
<keyword evidence="5" id="KW-0547">Nucleotide-binding</keyword>
<protein>
    <submittedName>
        <fullName evidence="7">Ubiquitin conjugating enzyme E2 I</fullName>
    </submittedName>
</protein>
<evidence type="ECO:0000256" key="3">
    <source>
        <dbReference type="ARBA" id="ARBA00043952"/>
    </source>
</evidence>
<dbReference type="PANTHER" id="PTHR24067">
    <property type="entry name" value="UBIQUITIN-CONJUGATING ENZYME E2"/>
    <property type="match status" value="1"/>
</dbReference>
<dbReference type="GeneTree" id="ENSGT00550000075088"/>
<dbReference type="Pfam" id="PF00179">
    <property type="entry name" value="UQ_con"/>
    <property type="match status" value="1"/>
</dbReference>
<dbReference type="InterPro" id="IPR000608">
    <property type="entry name" value="UBC"/>
</dbReference>
<evidence type="ECO:0000313" key="8">
    <source>
        <dbReference type="Proteomes" id="UP000002281"/>
    </source>
</evidence>
<dbReference type="Ensembl" id="ENSECAT00000141351.1">
    <property type="protein sequence ID" value="ENSECAP00000070402.1"/>
    <property type="gene ID" value="ENSECAG00000015831.3"/>
</dbReference>
<reference evidence="7" key="2">
    <citation type="submission" date="2025-08" db="UniProtKB">
        <authorList>
            <consortium name="Ensembl"/>
        </authorList>
    </citation>
    <scope>IDENTIFICATION</scope>
    <source>
        <strain evidence="7">Thoroughbred</strain>
    </source>
</reference>
<dbReference type="SMART" id="SM00212">
    <property type="entry name" value="UBCc"/>
    <property type="match status" value="1"/>
</dbReference>
<keyword evidence="1" id="KW-0808">Transferase</keyword>
<comment type="pathway">
    <text evidence="3">Protein modification.</text>
</comment>
<sequence length="266" mass="29372">LGGGVEKGLEEPRGAPGWACRVCWGCSSPDAVVLLWGRLSLGQLHILRWLPAWGPVSSTHWPVLPPGLPPQLPRGCLGQLGPAHLSVRVPHEPTYSSFQVTPKEGGCPQGAWVTLEASAPHSPHPWSVVTSRKLSLSASWQSPPPALSRGIRTAFVRETPWEGGLFKLRMLFKDDYPSSPPKCKFEPPLFHPNVYPSGTVCLSILEEDKDWRPAITIKQILLGIQELLNEPNIQDPAQAEAYTIYCQNRVEYEKRVRAQAKKFAPS</sequence>
<dbReference type="Gene3D" id="3.10.110.10">
    <property type="entry name" value="Ubiquitin Conjugating Enzyme"/>
    <property type="match status" value="1"/>
</dbReference>